<dbReference type="Proteomes" id="UP000460412">
    <property type="component" value="Unassembled WGS sequence"/>
</dbReference>
<organism evidence="1 2">
    <name type="scientific">Sporofaciens musculi</name>
    <dbReference type="NCBI Taxonomy" id="2681861"/>
    <lineage>
        <taxon>Bacteria</taxon>
        <taxon>Bacillati</taxon>
        <taxon>Bacillota</taxon>
        <taxon>Clostridia</taxon>
        <taxon>Lachnospirales</taxon>
        <taxon>Lachnospiraceae</taxon>
        <taxon>Sporofaciens</taxon>
    </lineage>
</organism>
<comment type="caution">
    <text evidence="1">The sequence shown here is derived from an EMBL/GenBank/DDBJ whole genome shotgun (WGS) entry which is preliminary data.</text>
</comment>
<evidence type="ECO:0000313" key="1">
    <source>
        <dbReference type="EMBL" id="MXP78127.1"/>
    </source>
</evidence>
<accession>A0A7X3MKP7</accession>
<dbReference type="AlphaFoldDB" id="A0A7X3MKP7"/>
<evidence type="ECO:0000313" key="2">
    <source>
        <dbReference type="Proteomes" id="UP000460412"/>
    </source>
</evidence>
<gene>
    <name evidence="1" type="ORF">GN277_23045</name>
</gene>
<dbReference type="RefSeq" id="WP_159754308.1">
    <property type="nucleotide sequence ID" value="NZ_CATIFW010000054.1"/>
</dbReference>
<dbReference type="CDD" id="cd09023">
    <property type="entry name" value="Aldose_epim_Ec_c4013"/>
    <property type="match status" value="1"/>
</dbReference>
<dbReference type="InterPro" id="IPR027839">
    <property type="entry name" value="DUF4432"/>
</dbReference>
<reference evidence="1 2" key="1">
    <citation type="submission" date="2019-12" db="EMBL/GenBank/DDBJ databases">
        <title>Sporaefaciens musculi gen. nov., sp. nov., a novel bacterium isolated from the caecum of an obese mouse.</title>
        <authorList>
            <person name="Rasmussen T.S."/>
            <person name="Streidl T."/>
            <person name="Hitch T.C.A."/>
            <person name="Wortmann E."/>
            <person name="Deptula P."/>
            <person name="Hansen M."/>
            <person name="Nielsen D.S."/>
            <person name="Clavel T."/>
            <person name="Vogensen F.K."/>
        </authorList>
    </citation>
    <scope>NUCLEOTIDE SEQUENCE [LARGE SCALE GENOMIC DNA]</scope>
    <source>
        <strain evidence="1 2">WCA-9-b2</strain>
    </source>
</reference>
<keyword evidence="2" id="KW-1185">Reference proteome</keyword>
<dbReference type="GO" id="GO:0030246">
    <property type="term" value="F:carbohydrate binding"/>
    <property type="evidence" value="ECO:0007669"/>
    <property type="project" value="InterPro"/>
</dbReference>
<dbReference type="Gene3D" id="2.70.98.10">
    <property type="match status" value="1"/>
</dbReference>
<proteinExistence type="predicted"/>
<dbReference type="EMBL" id="WUQX01000001">
    <property type="protein sequence ID" value="MXP78127.1"/>
    <property type="molecule type" value="Genomic_DNA"/>
</dbReference>
<protein>
    <submittedName>
        <fullName evidence="1">DUF4432 family protein</fullName>
    </submittedName>
</protein>
<dbReference type="InterPro" id="IPR014718">
    <property type="entry name" value="GH-type_carb-bd"/>
</dbReference>
<dbReference type="Pfam" id="PF14486">
    <property type="entry name" value="DUF4432"/>
    <property type="match status" value="1"/>
</dbReference>
<sequence>MADKKELLQRVGSMQQLMYVRPVTFEEGRARGMKAYEVKNGPLKFSVMADKCLDLTDVSFCGHNMSFLTKPGLMGRNHYDTNGAEAQRSIMGGMLFTCGLENICAPCKIDGKDFPMHGRIRTTPAEHVGADACWVGDDYIVSISGTMREAELFGENLTLRRRITTCYGENRICIEDEITNEGFRREPMMLLYHINVGYPLLCEDSEIVIPTKRVTPRDEAAASNAEYWNRMEAPKDNEPEYVFLHDMAADQEGNTFALVMNKNLGIGLKVEYSVKELPYFMQWKSIASGDYVIGLEPANSSVYGKPYHIKENSLHQIEPFATEKKRLVLTFLSGAELDEARRRAEEFLK</sequence>
<name>A0A7X3MKP7_9FIRM</name>